<evidence type="ECO:0000313" key="5">
    <source>
        <dbReference type="Proteomes" id="UP000249324"/>
    </source>
</evidence>
<reference evidence="4 5" key="1">
    <citation type="journal article" date="2021" name="BMC Genomics">
        <title>Genome-resolved metagenome and metatranscriptome analyses of thermophilic composting reveal key bacterial players and their metabolic interactions.</title>
        <authorList>
            <person name="Braga L.P.P."/>
            <person name="Pereira R.V."/>
            <person name="Martins L.F."/>
            <person name="Moura L.M.S."/>
            <person name="Sanchez F.B."/>
            <person name="Patane J.S.L."/>
            <person name="da Silva A.M."/>
            <person name="Setubal J.C."/>
        </authorList>
    </citation>
    <scope>NUCLEOTIDE SEQUENCE [LARGE SCALE GENOMIC DNA]</scope>
    <source>
        <strain evidence="4">ZC4RG45</strain>
    </source>
</reference>
<evidence type="ECO:0000259" key="2">
    <source>
        <dbReference type="Pfam" id="PF13622"/>
    </source>
</evidence>
<feature type="region of interest" description="Disordered" evidence="1">
    <location>
        <begin position="173"/>
        <end position="193"/>
    </location>
</feature>
<feature type="domain" description="Acyl-CoA thioesterase-like N-terminal HotDog" evidence="2">
    <location>
        <begin position="31"/>
        <end position="117"/>
    </location>
</feature>
<evidence type="ECO:0000256" key="1">
    <source>
        <dbReference type="SAM" id="MobiDB-lite"/>
    </source>
</evidence>
<dbReference type="InterPro" id="IPR042171">
    <property type="entry name" value="Acyl-CoA_hotdog"/>
</dbReference>
<dbReference type="InterPro" id="IPR029069">
    <property type="entry name" value="HotDog_dom_sf"/>
</dbReference>
<dbReference type="Pfam" id="PF13622">
    <property type="entry name" value="4HBT_3"/>
    <property type="match status" value="1"/>
</dbReference>
<dbReference type="Pfam" id="PF20789">
    <property type="entry name" value="4HBT_3C"/>
    <property type="match status" value="1"/>
</dbReference>
<dbReference type="InterPro" id="IPR049450">
    <property type="entry name" value="ACOT8-like_C"/>
</dbReference>
<proteinExistence type="predicted"/>
<protein>
    <submittedName>
        <fullName evidence="4">Thioesterase family protein</fullName>
    </submittedName>
</protein>
<dbReference type="Gene3D" id="2.40.160.210">
    <property type="entry name" value="Acyl-CoA thioesterase, double hotdog domain"/>
    <property type="match status" value="1"/>
</dbReference>
<feature type="domain" description="Acyl-CoA thioesterase-like C-terminal" evidence="3">
    <location>
        <begin position="172"/>
        <end position="284"/>
    </location>
</feature>
<dbReference type="Proteomes" id="UP000249324">
    <property type="component" value="Unassembled WGS sequence"/>
</dbReference>
<dbReference type="InterPro" id="IPR049449">
    <property type="entry name" value="TesB_ACOT8-like_N"/>
</dbReference>
<evidence type="ECO:0000259" key="3">
    <source>
        <dbReference type="Pfam" id="PF20789"/>
    </source>
</evidence>
<dbReference type="AlphaFoldDB" id="A0ABD6FL95"/>
<dbReference type="EMBL" id="QGUI02000278">
    <property type="protein sequence ID" value="MFO7193802.1"/>
    <property type="molecule type" value="Genomic_DNA"/>
</dbReference>
<dbReference type="PANTHER" id="PTHR38110">
    <property type="entry name" value="CHROMOSOME 23, WHOLE GENOME SHOTGUN SEQUENCE"/>
    <property type="match status" value="1"/>
</dbReference>
<organism evidence="4 5">
    <name type="scientific">Thermocrispum agreste</name>
    <dbReference type="NCBI Taxonomy" id="37925"/>
    <lineage>
        <taxon>Bacteria</taxon>
        <taxon>Bacillati</taxon>
        <taxon>Actinomycetota</taxon>
        <taxon>Actinomycetes</taxon>
        <taxon>Pseudonocardiales</taxon>
        <taxon>Pseudonocardiaceae</taxon>
        <taxon>Thermocrispum</taxon>
    </lineage>
</organism>
<accession>A0ABD6FL95</accession>
<sequence>MTASATEQPVPFATASQARSLGDGTFTAALRSEWSINGHPHGGFVTALIARTAMQVASEHEGINGEPVSVSAEFLRATSLGPVLLRTDVRKVGRQTSVIAVIVEQRGRSCVEASVVIGRVPAQRPAWVDLPVMPAEPPANALPLGEEMPGVGPSVFRLAQGCDVRLDSSAAAQVARRPVRPAPGTRDRQPPPRMRLWVRPRNAEPDLYFALLAGDLNPPMPLLIGRPGWAPSVQMTAYLRGRPVPGWLRIHVESRAVGGSWFDSDATVLDASGQLVCQARQLALTPGP</sequence>
<gene>
    <name evidence="4" type="ORF">DIU77_016280</name>
</gene>
<dbReference type="SUPFAM" id="SSF54637">
    <property type="entry name" value="Thioesterase/thiol ester dehydrase-isomerase"/>
    <property type="match status" value="2"/>
</dbReference>
<comment type="caution">
    <text evidence="4">The sequence shown here is derived from an EMBL/GenBank/DDBJ whole genome shotgun (WGS) entry which is preliminary data.</text>
</comment>
<name>A0ABD6FL95_9PSEU</name>
<evidence type="ECO:0000313" key="4">
    <source>
        <dbReference type="EMBL" id="MFO7193802.1"/>
    </source>
</evidence>
<dbReference type="PANTHER" id="PTHR38110:SF1">
    <property type="entry name" value="THIOESTERASE DOMAIN-CONTAINING PROTEIN"/>
    <property type="match status" value="1"/>
</dbReference>
<dbReference type="InterPro" id="IPR052389">
    <property type="entry name" value="Sec_Metab_Biosynth-Assoc"/>
</dbReference>